<dbReference type="AlphaFoldDB" id="A0A1R3WQB6"/>
<proteinExistence type="predicted"/>
<gene>
    <name evidence="1" type="ORF">SAMN05421849_1312</name>
</gene>
<dbReference type="RefSeq" id="WP_076648808.1">
    <property type="nucleotide sequence ID" value="NZ_FTPS01000001.1"/>
</dbReference>
<keyword evidence="1" id="KW-0282">Flagellum</keyword>
<dbReference type="NCBIfam" id="NF009435">
    <property type="entry name" value="PRK12794.1"/>
    <property type="match status" value="1"/>
</dbReference>
<evidence type="ECO:0000313" key="1">
    <source>
        <dbReference type="EMBL" id="SIT80441.1"/>
    </source>
</evidence>
<dbReference type="Pfam" id="PF07309">
    <property type="entry name" value="FlaF"/>
    <property type="match status" value="1"/>
</dbReference>
<keyword evidence="2" id="KW-1185">Reference proteome</keyword>
<protein>
    <submittedName>
        <fullName evidence="1">Flagellar protein FlaF</fullName>
    </submittedName>
</protein>
<reference evidence="1 2" key="1">
    <citation type="submission" date="2017-01" db="EMBL/GenBank/DDBJ databases">
        <authorList>
            <person name="Mah S.A."/>
            <person name="Swanson W.J."/>
            <person name="Moy G.W."/>
            <person name="Vacquier V.D."/>
        </authorList>
    </citation>
    <scope>NUCLEOTIDE SEQUENCE [LARGE SCALE GENOMIC DNA]</scope>
    <source>
        <strain evidence="1 2">DSM 21219</strain>
    </source>
</reference>
<keyword evidence="1" id="KW-0966">Cell projection</keyword>
<dbReference type="STRING" id="515897.SAMN05421849_1312"/>
<sequence>MNAISQARTAYSSTAAPTKTPRAVEYEVVARVTNRLRQAAGTMQNDFAGLVQALYDNNALWTIFAAAVSDADNALPAELKGRIFYLAEFTRTHTSRILAGEAEVDPLLDVNAAIMAGLRGQGEAA</sequence>
<dbReference type="Proteomes" id="UP000192455">
    <property type="component" value="Unassembled WGS sequence"/>
</dbReference>
<dbReference type="EMBL" id="FTPS01000001">
    <property type="protein sequence ID" value="SIT80441.1"/>
    <property type="molecule type" value="Genomic_DNA"/>
</dbReference>
<keyword evidence="1" id="KW-0969">Cilium</keyword>
<evidence type="ECO:0000313" key="2">
    <source>
        <dbReference type="Proteomes" id="UP000192455"/>
    </source>
</evidence>
<dbReference type="GO" id="GO:0044781">
    <property type="term" value="P:bacterial-type flagellum organization"/>
    <property type="evidence" value="ECO:0007669"/>
    <property type="project" value="InterPro"/>
</dbReference>
<organism evidence="1 2">
    <name type="scientific">Pontibaca methylaminivorans</name>
    <dbReference type="NCBI Taxonomy" id="515897"/>
    <lineage>
        <taxon>Bacteria</taxon>
        <taxon>Pseudomonadati</taxon>
        <taxon>Pseudomonadota</taxon>
        <taxon>Alphaproteobacteria</taxon>
        <taxon>Rhodobacterales</taxon>
        <taxon>Roseobacteraceae</taxon>
        <taxon>Pontibaca</taxon>
    </lineage>
</organism>
<name>A0A1R3WQB6_9RHOB</name>
<dbReference type="InterPro" id="IPR010845">
    <property type="entry name" value="FlaF"/>
</dbReference>
<accession>A0A1R3WQB6</accession>
<dbReference type="OrthoDB" id="9808944at2"/>